<dbReference type="Proteomes" id="UP000240481">
    <property type="component" value="Unassembled WGS sequence"/>
</dbReference>
<reference evidence="1 2" key="1">
    <citation type="submission" date="2018-01" db="EMBL/GenBank/DDBJ databases">
        <title>Whole genome sequencing of Histamine producing bacteria.</title>
        <authorList>
            <person name="Butler K."/>
        </authorList>
    </citation>
    <scope>NUCLEOTIDE SEQUENCE [LARGE SCALE GENOMIC DNA]</scope>
    <source>
        <strain evidence="1 2">DSM 24669</strain>
    </source>
</reference>
<dbReference type="STRING" id="680026.AB733_21605"/>
<name>A0A2T3P7E5_9GAMM</name>
<gene>
    <name evidence="1" type="ORF">C9I94_10950</name>
</gene>
<organism evidence="1 2">
    <name type="scientific">Photobacterium swingsii</name>
    <dbReference type="NCBI Taxonomy" id="680026"/>
    <lineage>
        <taxon>Bacteria</taxon>
        <taxon>Pseudomonadati</taxon>
        <taxon>Pseudomonadota</taxon>
        <taxon>Gammaproteobacteria</taxon>
        <taxon>Vibrionales</taxon>
        <taxon>Vibrionaceae</taxon>
        <taxon>Photobacterium</taxon>
    </lineage>
</organism>
<evidence type="ECO:0000313" key="1">
    <source>
        <dbReference type="EMBL" id="PSW24546.1"/>
    </source>
</evidence>
<dbReference type="RefSeq" id="WP_048900645.1">
    <property type="nucleotide sequence ID" value="NZ_AP024853.1"/>
</dbReference>
<dbReference type="EMBL" id="PYLZ01000005">
    <property type="protein sequence ID" value="PSW24546.1"/>
    <property type="molecule type" value="Genomic_DNA"/>
</dbReference>
<keyword evidence="2" id="KW-1185">Reference proteome</keyword>
<protein>
    <submittedName>
        <fullName evidence="1">DUF2303 domain-containing protein</fullName>
    </submittedName>
</protein>
<dbReference type="InterPro" id="IPR019276">
    <property type="entry name" value="DUF2303"/>
</dbReference>
<comment type="caution">
    <text evidence="1">The sequence shown here is derived from an EMBL/GenBank/DDBJ whole genome shotgun (WGS) entry which is preliminary data.</text>
</comment>
<evidence type="ECO:0000313" key="2">
    <source>
        <dbReference type="Proteomes" id="UP000240481"/>
    </source>
</evidence>
<dbReference type="OrthoDB" id="5731347at2"/>
<sequence>MSLTPEAIQTLVNNGNAPLFLDQLKDAETSSQVIAIPSEYKLQDLEAYQEHRNSLRGKFETNVIDEFIKYNKDHAEDGTKTFVDADTMKAETIFDVGTRDKAGHQRHRASLSLKRTAPYKALLNLSGSPMPQKEMAEWLEDYSEFLTAFSSDGKVIEMDKASAAIRDLNFEVVRGSERQVQDFSQQQSEYERVATKTKEDLVIPAAFVFTCEPYHGLESRKFEMRLSIVRNEILTLRIKRLEETQELMAFEFLEIIVQKQSDMEMNVPTYIGEF</sequence>
<dbReference type="Pfam" id="PF10065">
    <property type="entry name" value="DUF2303"/>
    <property type="match status" value="1"/>
</dbReference>
<proteinExistence type="predicted"/>
<accession>A0A2T3P7E5</accession>
<dbReference type="AlphaFoldDB" id="A0A2T3P7E5"/>